<keyword evidence="2" id="KW-0186">Copper</keyword>
<keyword evidence="6" id="KW-1185">Reference proteome</keyword>
<dbReference type="Pfam" id="PF00264">
    <property type="entry name" value="Tyrosinase"/>
    <property type="match status" value="1"/>
</dbReference>
<dbReference type="PANTHER" id="PTHR11474:SF126">
    <property type="entry name" value="TYROSINASE-LIKE PROTEIN TYR-1-RELATED"/>
    <property type="match status" value="1"/>
</dbReference>
<dbReference type="InterPro" id="IPR008922">
    <property type="entry name" value="Di-copper_centre_dom_sf"/>
</dbReference>
<dbReference type="PRINTS" id="PR00092">
    <property type="entry name" value="TYROSINASE"/>
</dbReference>
<evidence type="ECO:0000256" key="1">
    <source>
        <dbReference type="ARBA" id="ARBA00022723"/>
    </source>
</evidence>
<proteinExistence type="predicted"/>
<dbReference type="Gene3D" id="1.10.1280.10">
    <property type="entry name" value="Di-copper center containing domain from catechol oxidase"/>
    <property type="match status" value="1"/>
</dbReference>
<accession>A0ABR3JMR6</accession>
<feature type="signal peptide" evidence="3">
    <location>
        <begin position="1"/>
        <end position="22"/>
    </location>
</feature>
<keyword evidence="1" id="KW-0479">Metal-binding</keyword>
<protein>
    <recommendedName>
        <fullName evidence="4">Tyrosinase copper-binding domain-containing protein</fullName>
    </recommendedName>
</protein>
<dbReference type="PANTHER" id="PTHR11474">
    <property type="entry name" value="TYROSINASE FAMILY MEMBER"/>
    <property type="match status" value="1"/>
</dbReference>
<comment type="caution">
    <text evidence="5">The sequence shown here is derived from an EMBL/GenBank/DDBJ whole genome shotgun (WGS) entry which is preliminary data.</text>
</comment>
<organism evidence="5 6">
    <name type="scientific">Hohenbuehelia grisea</name>
    <dbReference type="NCBI Taxonomy" id="104357"/>
    <lineage>
        <taxon>Eukaryota</taxon>
        <taxon>Fungi</taxon>
        <taxon>Dikarya</taxon>
        <taxon>Basidiomycota</taxon>
        <taxon>Agaricomycotina</taxon>
        <taxon>Agaricomycetes</taxon>
        <taxon>Agaricomycetidae</taxon>
        <taxon>Agaricales</taxon>
        <taxon>Pleurotineae</taxon>
        <taxon>Pleurotaceae</taxon>
        <taxon>Hohenbuehelia</taxon>
    </lineage>
</organism>
<evidence type="ECO:0000256" key="3">
    <source>
        <dbReference type="SAM" id="SignalP"/>
    </source>
</evidence>
<dbReference type="InterPro" id="IPR050316">
    <property type="entry name" value="Tyrosinase/Hemocyanin"/>
</dbReference>
<feature type="chain" id="PRO_5047443610" description="Tyrosinase copper-binding domain-containing protein" evidence="3">
    <location>
        <begin position="23"/>
        <end position="375"/>
    </location>
</feature>
<dbReference type="SUPFAM" id="SSF48056">
    <property type="entry name" value="Di-copper centre-containing domain"/>
    <property type="match status" value="1"/>
</dbReference>
<sequence length="375" mass="42579">MQFPTLQALFSVVFSLTTGDYASDTPLPPTSSRCVNPTVRKEWRSLTPNERADWTRAVTCLANLPREEAFQPIPEIAPLRYAPAFNPAGSYYDDIVYLHVKRDEEIHFTGYFLPWHRWYVHSFDTALRSKCSFRGPTPYWNWSMDAFDVYNSPVVQDDNPYTGVGSWGDSTTDYEVPSGPFGASSTFRLSYPCPHVLRRKYELHPYLHSLQPEFLRDPHLAVNTTFTVEKMIYLMNGFDGDYKGFQKFFEDFQGAHSGIHLVIGGDMSSSCPAGAPEGCNGGSKWAPNEPLFWMHHAMVDKIWHDWQRRNPRNAAAFEGGSVQHVENTTIYERYPIGGPPFLKTETVILGDGLFADTPISNLLDTTGGYLCYTYE</sequence>
<keyword evidence="3" id="KW-0732">Signal</keyword>
<gene>
    <name evidence="5" type="ORF">HGRIS_002799</name>
</gene>
<name>A0ABR3JMR6_9AGAR</name>
<dbReference type="Proteomes" id="UP001556367">
    <property type="component" value="Unassembled WGS sequence"/>
</dbReference>
<feature type="domain" description="Tyrosinase copper-binding" evidence="4">
    <location>
        <begin position="91"/>
        <end position="309"/>
    </location>
</feature>
<dbReference type="InterPro" id="IPR002227">
    <property type="entry name" value="Tyrosinase_Cu-bd"/>
</dbReference>
<reference evidence="6" key="1">
    <citation type="submission" date="2024-06" db="EMBL/GenBank/DDBJ databases">
        <title>Multi-omics analyses provide insights into the biosynthesis of the anticancer antibiotic pleurotin in Hohenbuehelia grisea.</title>
        <authorList>
            <person name="Weaver J.A."/>
            <person name="Alberti F."/>
        </authorList>
    </citation>
    <scope>NUCLEOTIDE SEQUENCE [LARGE SCALE GENOMIC DNA]</scope>
    <source>
        <strain evidence="6">T-177</strain>
    </source>
</reference>
<evidence type="ECO:0000259" key="4">
    <source>
        <dbReference type="Pfam" id="PF00264"/>
    </source>
</evidence>
<evidence type="ECO:0000313" key="6">
    <source>
        <dbReference type="Proteomes" id="UP001556367"/>
    </source>
</evidence>
<evidence type="ECO:0000313" key="5">
    <source>
        <dbReference type="EMBL" id="KAL0956668.1"/>
    </source>
</evidence>
<dbReference type="EMBL" id="JASNQZ010000006">
    <property type="protein sequence ID" value="KAL0956668.1"/>
    <property type="molecule type" value="Genomic_DNA"/>
</dbReference>
<evidence type="ECO:0000256" key="2">
    <source>
        <dbReference type="ARBA" id="ARBA00023008"/>
    </source>
</evidence>